<proteinExistence type="predicted"/>
<sequence length="269" mass="31167">MIYLPRNINMPRLFSIIAFLLAFNMAHGAQPAGKQVKLLPKIIKKAAPAVPLIMKKDTAAIAVRYFDTVKIQALKKQPEFQYNDTVESSPSLWRRFWNWLKSLFKPIKIGTNVSKFWVVFGYVLKYLLIIGGLAGVVFLSLKLAGIDMLNVFRRKPASANLEYSELFEDIHEINFDDEIEKAIAQHNYRLAVRLLYLRSLKHLSDADLIKWQPEKTNNAYIDELSNSEQKRFFKTLTLQFEYVWYGEFAINAQAFNKINTAFTDFKKSI</sequence>
<name>A0A494W135_9SPHI</name>
<evidence type="ECO:0000259" key="3">
    <source>
        <dbReference type="Pfam" id="PF13559"/>
    </source>
</evidence>
<evidence type="ECO:0000256" key="1">
    <source>
        <dbReference type="SAM" id="Phobius"/>
    </source>
</evidence>
<keyword evidence="2" id="KW-0732">Signal</keyword>
<dbReference type="Pfam" id="PF13559">
    <property type="entry name" value="DUF4129"/>
    <property type="match status" value="1"/>
</dbReference>
<protein>
    <submittedName>
        <fullName evidence="4">DUF4129 domain-containing protein</fullName>
    </submittedName>
</protein>
<keyword evidence="5" id="KW-1185">Reference proteome</keyword>
<gene>
    <name evidence="4" type="ORF">HYN43_019865</name>
</gene>
<dbReference type="OrthoDB" id="5491447at2"/>
<organism evidence="4 5">
    <name type="scientific">Mucilaginibacter celer</name>
    <dbReference type="NCBI Taxonomy" id="2305508"/>
    <lineage>
        <taxon>Bacteria</taxon>
        <taxon>Pseudomonadati</taxon>
        <taxon>Bacteroidota</taxon>
        <taxon>Sphingobacteriia</taxon>
        <taxon>Sphingobacteriales</taxon>
        <taxon>Sphingobacteriaceae</taxon>
        <taxon>Mucilaginibacter</taxon>
    </lineage>
</organism>
<dbReference type="AlphaFoldDB" id="A0A494W135"/>
<accession>A0A494W135</accession>
<feature type="domain" description="Protein-glutamine gamma-glutamyltransferase-like C-terminal" evidence="3">
    <location>
        <begin position="195"/>
        <end position="256"/>
    </location>
</feature>
<feature type="signal peptide" evidence="2">
    <location>
        <begin position="1"/>
        <end position="28"/>
    </location>
</feature>
<dbReference type="EMBL" id="CP032869">
    <property type="protein sequence ID" value="AYL97423.1"/>
    <property type="molecule type" value="Genomic_DNA"/>
</dbReference>
<dbReference type="InterPro" id="IPR025403">
    <property type="entry name" value="TgpA-like_C"/>
</dbReference>
<reference evidence="4 5" key="1">
    <citation type="submission" date="2018-10" db="EMBL/GenBank/DDBJ databases">
        <title>Genome sequencing of Mucilaginibacter sp. HYN0043.</title>
        <authorList>
            <person name="Kim M."/>
            <person name="Yi H."/>
        </authorList>
    </citation>
    <scope>NUCLEOTIDE SEQUENCE [LARGE SCALE GENOMIC DNA]</scope>
    <source>
        <strain evidence="4 5">HYN0043</strain>
    </source>
</reference>
<evidence type="ECO:0000256" key="2">
    <source>
        <dbReference type="SAM" id="SignalP"/>
    </source>
</evidence>
<keyword evidence="1" id="KW-0472">Membrane</keyword>
<keyword evidence="1" id="KW-0812">Transmembrane</keyword>
<feature type="transmembrane region" description="Helical" evidence="1">
    <location>
        <begin position="123"/>
        <end position="145"/>
    </location>
</feature>
<dbReference type="KEGG" id="muh:HYN43_019865"/>
<dbReference type="Proteomes" id="UP000270046">
    <property type="component" value="Chromosome"/>
</dbReference>
<keyword evidence="1" id="KW-1133">Transmembrane helix</keyword>
<feature type="chain" id="PRO_5019732013" evidence="2">
    <location>
        <begin position="29"/>
        <end position="269"/>
    </location>
</feature>
<evidence type="ECO:0000313" key="4">
    <source>
        <dbReference type="EMBL" id="AYL97423.1"/>
    </source>
</evidence>
<evidence type="ECO:0000313" key="5">
    <source>
        <dbReference type="Proteomes" id="UP000270046"/>
    </source>
</evidence>